<dbReference type="InterPro" id="IPR007122">
    <property type="entry name" value="Villin/Gelsolin"/>
</dbReference>
<dbReference type="GO" id="GO:0030239">
    <property type="term" value="P:myofibril assembly"/>
    <property type="evidence" value="ECO:0000318"/>
    <property type="project" value="GO_Central"/>
</dbReference>
<evidence type="ECO:0000256" key="5">
    <source>
        <dbReference type="ARBA" id="ARBA00022614"/>
    </source>
</evidence>
<dbReference type="PROSITE" id="PS51450">
    <property type="entry name" value="LRR"/>
    <property type="match status" value="4"/>
</dbReference>
<dbReference type="GO" id="GO:0051015">
    <property type="term" value="F:actin filament binding"/>
    <property type="evidence" value="ECO:0000318"/>
    <property type="project" value="GO_Central"/>
</dbReference>
<proteinExistence type="evidence at transcript level"/>
<dbReference type="OrthoDB" id="20529at2759"/>
<evidence type="ECO:0000259" key="16">
    <source>
        <dbReference type="Pfam" id="PF00626"/>
    </source>
</evidence>
<keyword evidence="9" id="KW-0010">Activator</keyword>
<dbReference type="KEGG" id="xla:444748"/>
<dbReference type="PANTHER" id="PTHR11977:SF51">
    <property type="entry name" value="PROTEIN FLIGHTLESS-1 HOMOLOG"/>
    <property type="match status" value="1"/>
</dbReference>
<feature type="domain" description="Disease resistance R13L4/SHOC-2-like LRR" evidence="17">
    <location>
        <begin position="242"/>
        <end position="323"/>
    </location>
</feature>
<dbReference type="Gene3D" id="3.80.10.10">
    <property type="entry name" value="Ribonuclease Inhibitor"/>
    <property type="match status" value="3"/>
</dbReference>
<dbReference type="GO" id="GO:0051014">
    <property type="term" value="P:actin filament severing"/>
    <property type="evidence" value="ECO:0000318"/>
    <property type="project" value="GO_Central"/>
</dbReference>
<feature type="region of interest" description="Disordered" evidence="15">
    <location>
        <begin position="414"/>
        <end position="465"/>
    </location>
</feature>
<dbReference type="RefSeq" id="NP_001086319.1">
    <property type="nucleotide sequence ID" value="NM_001092850.1"/>
</dbReference>
<feature type="domain" description="Gelsolin-like" evidence="16">
    <location>
        <begin position="758"/>
        <end position="829"/>
    </location>
</feature>
<dbReference type="InterPro" id="IPR001611">
    <property type="entry name" value="Leu-rich_rpt"/>
</dbReference>
<dbReference type="FunFam" id="3.40.20.10:FF:000030">
    <property type="entry name" value="protein flightless-1 homolog isoform X1"/>
    <property type="match status" value="1"/>
</dbReference>
<keyword evidence="10" id="KW-0804">Transcription</keyword>
<dbReference type="InterPro" id="IPR029006">
    <property type="entry name" value="ADF-H/Gelsolin-like_dom_sf"/>
</dbReference>
<dbReference type="GO" id="GO:0005546">
    <property type="term" value="F:phosphatidylinositol-4,5-bisphosphate binding"/>
    <property type="evidence" value="ECO:0000318"/>
    <property type="project" value="GO_Central"/>
</dbReference>
<dbReference type="GO" id="GO:0005925">
    <property type="term" value="C:focal adhesion"/>
    <property type="evidence" value="ECO:0007669"/>
    <property type="project" value="UniProtKB-SubCell"/>
</dbReference>
<evidence type="ECO:0000256" key="3">
    <source>
        <dbReference type="ARBA" id="ARBA00004300"/>
    </source>
</evidence>
<dbReference type="InterPro" id="IPR003591">
    <property type="entry name" value="Leu-rich_rpt_typical-subtyp"/>
</dbReference>
<evidence type="ECO:0000256" key="10">
    <source>
        <dbReference type="ARBA" id="ARBA00023163"/>
    </source>
</evidence>
<dbReference type="AGR" id="Xenbase:XB-GENE-865203"/>
<dbReference type="FunFam" id="3.40.20.10:FF:000019">
    <property type="entry name" value="protein flightless-1 homolog isoform X1"/>
    <property type="match status" value="1"/>
</dbReference>
<evidence type="ECO:0000256" key="15">
    <source>
        <dbReference type="SAM" id="MobiDB-lite"/>
    </source>
</evidence>
<comment type="subcellular location">
    <subcellularLocation>
        <location evidence="2">Cell junction</location>
        <location evidence="2">Focal adhesion</location>
    </subcellularLocation>
    <subcellularLocation>
        <location evidence="3">Cytoplasm</location>
        <location evidence="3">Cytoskeleton</location>
        <location evidence="3">Microtubule organizing center</location>
        <location evidence="3">Centrosome</location>
    </subcellularLocation>
    <subcellularLocation>
        <location evidence="1">Nucleus</location>
    </subcellularLocation>
</comment>
<dbReference type="FunFam" id="3.80.10.10:FF:000054">
    <property type="entry name" value="FLII, actin remodeling protein"/>
    <property type="match status" value="1"/>
</dbReference>
<dbReference type="CTD" id="444748"/>
<keyword evidence="7" id="KW-0965">Cell junction</keyword>
<dbReference type="Xenbase" id="XB-GENE-865203">
    <property type="gene designation" value="flii.S"/>
</dbReference>
<evidence type="ECO:0000256" key="9">
    <source>
        <dbReference type="ARBA" id="ARBA00023159"/>
    </source>
</evidence>
<evidence type="ECO:0000256" key="2">
    <source>
        <dbReference type="ARBA" id="ARBA00004246"/>
    </source>
</evidence>
<keyword evidence="4" id="KW-0963">Cytoplasm</keyword>
<dbReference type="CDD" id="cd11280">
    <property type="entry name" value="gelsolin_like"/>
    <property type="match status" value="2"/>
</dbReference>
<dbReference type="CDD" id="cd11291">
    <property type="entry name" value="gelsolin_S6_like"/>
    <property type="match status" value="1"/>
</dbReference>
<dbReference type="PANTHER" id="PTHR11977">
    <property type="entry name" value="VILLIN"/>
    <property type="match status" value="1"/>
</dbReference>
<reference evidence="20" key="3">
    <citation type="submission" date="2025-04" db="UniProtKB">
        <authorList>
            <consortium name="RefSeq"/>
        </authorList>
    </citation>
    <scope>IDENTIFICATION</scope>
</reference>
<evidence type="ECO:0000313" key="21">
    <source>
        <dbReference type="Xenbase" id="XB-GENE-865203"/>
    </source>
</evidence>
<dbReference type="Bgee" id="444748">
    <property type="expression patterns" value="Expressed in testis and 19 other cell types or tissues"/>
</dbReference>
<evidence type="ECO:0000256" key="12">
    <source>
        <dbReference type="ARBA" id="ARBA00023212"/>
    </source>
</evidence>
<dbReference type="EMBL" id="BC074479">
    <property type="protein sequence ID" value="AAH74479.1"/>
    <property type="molecule type" value="mRNA"/>
</dbReference>
<keyword evidence="6" id="KW-0677">Repeat</keyword>
<feature type="domain" description="Gelsolin-like" evidence="16">
    <location>
        <begin position="1179"/>
        <end position="1255"/>
    </location>
</feature>
<feature type="domain" description="Gelsolin-like" evidence="16">
    <location>
        <begin position="512"/>
        <end position="591"/>
    </location>
</feature>
<feature type="compositionally biased region" description="Basic and acidic residues" evidence="15">
    <location>
        <begin position="454"/>
        <end position="465"/>
    </location>
</feature>
<dbReference type="GO" id="GO:0051016">
    <property type="term" value="P:barbed-end actin filament capping"/>
    <property type="evidence" value="ECO:0000318"/>
    <property type="project" value="GO_Central"/>
</dbReference>
<evidence type="ECO:0000256" key="8">
    <source>
        <dbReference type="ARBA" id="ARBA00023015"/>
    </source>
</evidence>
<evidence type="ECO:0000256" key="11">
    <source>
        <dbReference type="ARBA" id="ARBA00023203"/>
    </source>
</evidence>
<evidence type="ECO:0000256" key="1">
    <source>
        <dbReference type="ARBA" id="ARBA00004123"/>
    </source>
</evidence>
<dbReference type="SMART" id="SM00369">
    <property type="entry name" value="LRR_TYP"/>
    <property type="match status" value="9"/>
</dbReference>
<dbReference type="InterPro" id="IPR032675">
    <property type="entry name" value="LRR_dom_sf"/>
</dbReference>
<dbReference type="GO" id="GO:0005737">
    <property type="term" value="C:cytoplasm"/>
    <property type="evidence" value="ECO:0000318"/>
    <property type="project" value="GO_Central"/>
</dbReference>
<reference evidence="20" key="1">
    <citation type="journal article" date="2002" name="Dev. Dyn.">
        <title>Genetic and genomic tools for Xenopus research: The NIH Xenopus initiative.</title>
        <authorList>
            <person name="Klein S.L."/>
            <person name="Strausberg R.L."/>
            <person name="Wagner L."/>
            <person name="Pontius J."/>
            <person name="Clifton S.W."/>
            <person name="Richardson P."/>
        </authorList>
    </citation>
    <scope>NUCLEOTIDE SEQUENCE</scope>
</reference>
<reference evidence="18" key="2">
    <citation type="submission" date="2004-06" db="EMBL/GenBank/DDBJ databases">
        <authorList>
            <consortium name="NIH - Xenopus Gene Collection (XGC) project"/>
        </authorList>
    </citation>
    <scope>NUCLEOTIDE SEQUENCE [LARGE SCALE MRNA]</scope>
    <source>
        <tissue evidence="18">Brain</tissue>
    </source>
</reference>
<dbReference type="CDD" id="cd11292">
    <property type="entry name" value="gelsolin_S3_like"/>
    <property type="match status" value="1"/>
</dbReference>
<dbReference type="GeneID" id="444748"/>
<dbReference type="FunFam" id="3.80.10.10:FF:000033">
    <property type="entry name" value="FLII, actin remodeling protein"/>
    <property type="match status" value="1"/>
</dbReference>
<dbReference type="FunFam" id="3.40.20.10:FF:000021">
    <property type="entry name" value="protein flightless-1 homolog isoform X2"/>
    <property type="match status" value="1"/>
</dbReference>
<gene>
    <name evidence="20 21" type="primary">flii.S</name>
    <name evidence="20" type="synonym">flightless</name>
    <name evidence="20" type="synonym">flii</name>
    <name evidence="18" type="synonym">MGC84783</name>
</gene>
<keyword evidence="8" id="KW-0805">Transcription regulation</keyword>
<dbReference type="SUPFAM" id="SSF52058">
    <property type="entry name" value="L domain-like"/>
    <property type="match status" value="2"/>
</dbReference>
<dbReference type="GO" id="GO:0015629">
    <property type="term" value="C:actin cytoskeleton"/>
    <property type="evidence" value="ECO:0000318"/>
    <property type="project" value="GO_Central"/>
</dbReference>
<dbReference type="GO" id="GO:0005634">
    <property type="term" value="C:nucleus"/>
    <property type="evidence" value="ECO:0000318"/>
    <property type="project" value="GO_Central"/>
</dbReference>
<keyword evidence="13" id="KW-0539">Nucleus</keyword>
<evidence type="ECO:0000256" key="13">
    <source>
        <dbReference type="ARBA" id="ARBA00023242"/>
    </source>
</evidence>
<keyword evidence="19" id="KW-1185">Reference proteome</keyword>
<feature type="compositionally biased region" description="Acidic residues" evidence="15">
    <location>
        <begin position="963"/>
        <end position="978"/>
    </location>
</feature>
<dbReference type="FunFam" id="3.80.10.10:FF:000050">
    <property type="entry name" value="FLII, actin remodeling protein"/>
    <property type="match status" value="1"/>
</dbReference>
<keyword evidence="11" id="KW-0009">Actin-binding</keyword>
<dbReference type="AlphaFoldDB" id="Q6DKA2"/>
<organism evidence="18">
    <name type="scientific">Xenopus laevis</name>
    <name type="common">African clawed frog</name>
    <dbReference type="NCBI Taxonomy" id="8355"/>
    <lineage>
        <taxon>Eukaryota</taxon>
        <taxon>Metazoa</taxon>
        <taxon>Chordata</taxon>
        <taxon>Craniata</taxon>
        <taxon>Vertebrata</taxon>
        <taxon>Euteleostomi</taxon>
        <taxon>Amphibia</taxon>
        <taxon>Batrachia</taxon>
        <taxon>Anura</taxon>
        <taxon>Pipoidea</taxon>
        <taxon>Pipidae</taxon>
        <taxon>Xenopodinae</taxon>
        <taxon>Xenopus</taxon>
        <taxon>Xenopus</taxon>
    </lineage>
</organism>
<evidence type="ECO:0000256" key="4">
    <source>
        <dbReference type="ARBA" id="ARBA00022490"/>
    </source>
</evidence>
<evidence type="ECO:0000313" key="20">
    <source>
        <dbReference type="RefSeq" id="NP_001086319.1"/>
    </source>
</evidence>
<dbReference type="FunFam" id="3.40.20.10:FF:000034">
    <property type="entry name" value="protein flightless-1 homolog isoform X1"/>
    <property type="match status" value="1"/>
</dbReference>
<dbReference type="Pfam" id="PF00626">
    <property type="entry name" value="Gelsolin"/>
    <property type="match status" value="4"/>
</dbReference>
<dbReference type="SMART" id="SM00364">
    <property type="entry name" value="LRR_BAC"/>
    <property type="match status" value="7"/>
</dbReference>
<dbReference type="CDD" id="cd11290">
    <property type="entry name" value="gelsolin_S1_like"/>
    <property type="match status" value="1"/>
</dbReference>
<sequence>MAATGVLPFIRGVDLSGNDFKGGYFPEHVKSMSSLRWLKLNRTGLCYLPEELSSLHKLEHLSVSHNSLTTLHGELSSLPCLRAIVARANNLKNSGIPDDIFQLDDLSVLDLSYNQLSECPRELENGKNMLVLNLSHNSIDNIPNQLFINLTDLLYLDVSDNKLDSLPPQMRRLVHLQTLILNNNPLLHAQLRQLPAMTALQTLHLRNTQRSQSNLPTSLEVLTNLSDVDLSMNELTRIPECLYTLSNLKRLNLSSNQISEISLCIDQWAQLETLNLARNQLTSLPSAICKLVKLKKLYLNSNKLDFDGIPSGIGKLSNLEEFMAANNNLELIPESLCRCSKLRKLVLNKNRLVTLPEAIHFLTDVEVLDVRENPNLVMPPKPADRTSEFYNIDFSLQNQLRLAGASPATVAAAAAGAGSATKDPSARKMRLRRRKDTSQDDQAKQVLKGMSDVAEEKNKKTQENGDMKYTDQKARSWVQGLEKPHLDYSEFFTEDVGQIPGVTVWQIENFIPTQVEETFYGRFYEADCYIVLKTYLDSLGALHWEIYYWIGQEATLDKKACSAIHAVNLRNYLGAEGRTIREEMGDESEEFSQVFYNDITYIEGGTASGFYTVEEAQYITRLYRIYGKKNIRLEPMPLKSSSLDPRFVHLLDHGTEIYIWRGSRATLSNTTKARLFAEKINKNERKGKAEILLLTQDMETADFWELLGGQPDEIKPCVPDDFQPPRPKLYKVGLGLGYLELPQINYKISVEHKKRPKIDLMPEMRLLHTLLDTKSVYILDCHSDIFIWIGRKSSRLVRAAALKLGQELCSMLHRPKHSIVIRNLEGTECQVFKSKFKNWDDVLKVDYTRNAESVVQTVGLSCKVKKDAEKDQMKADLTALFLPRQPPMPISEAEQLTEEWNEDLDGMEGFVLEGKKFARLPEEEFGHFYTQDCYVFLCRYWVPIEQDEEEEQRSKKRKIHQDGEEEEEEEEEEDKQPEEDFQCVVYFWQGREASNMGWLTFTFSLQKKFESLFPGKLEVVRMTQQQENAKFLSHFKRKFIIHKGKRKTKDVELQPSLYHVRTNGSALCTRCIQVSTDCSLLNSEFCYILKVPFESIDNQGIVYTWVGRAADPDEAKLSEDIMNHMFDDTYSKQVINEGEEPENFFWVGIGAQKPYDEDADYMKYSRLFRCSNEKGYFSVSEKCSDFCQDDLADDDIMLLDNGREVYMWVGTQTSQVEIKLSLKACQVYIQHMRAKDTEHPRKLRLVRKGNEPHAFTRCFHAWGAFRKPPS</sequence>
<dbReference type="DNASU" id="444748"/>
<dbReference type="SMART" id="SM00365">
    <property type="entry name" value="LRR_SD22"/>
    <property type="match status" value="5"/>
</dbReference>
<dbReference type="GO" id="GO:0005813">
    <property type="term" value="C:centrosome"/>
    <property type="evidence" value="ECO:0007669"/>
    <property type="project" value="UniProtKB-SubCell"/>
</dbReference>
<dbReference type="Pfam" id="PF23598">
    <property type="entry name" value="LRR_14"/>
    <property type="match status" value="1"/>
</dbReference>
<evidence type="ECO:0000256" key="6">
    <source>
        <dbReference type="ARBA" id="ARBA00022737"/>
    </source>
</evidence>
<protein>
    <recommendedName>
        <fullName evidence="14">Protein flightless-1 homolog</fullName>
    </recommendedName>
</protein>
<keyword evidence="12" id="KW-0206">Cytoskeleton</keyword>
<dbReference type="Gene3D" id="3.40.20.10">
    <property type="entry name" value="Severin"/>
    <property type="match status" value="6"/>
</dbReference>
<dbReference type="FunFam" id="3.40.20.10:FF:000031">
    <property type="entry name" value="protein flightless-1 homolog isoform X1"/>
    <property type="match status" value="1"/>
</dbReference>
<evidence type="ECO:0000256" key="7">
    <source>
        <dbReference type="ARBA" id="ARBA00022949"/>
    </source>
</evidence>
<dbReference type="CDD" id="cd11288">
    <property type="entry name" value="gelsolin_S5_like"/>
    <property type="match status" value="1"/>
</dbReference>
<keyword evidence="5" id="KW-0433">Leucine-rich repeat</keyword>
<dbReference type="FunFam" id="3.40.20.10:FF:000020">
    <property type="entry name" value="protein flightless-1 homolog isoform X1"/>
    <property type="match status" value="1"/>
</dbReference>
<dbReference type="Pfam" id="PF13855">
    <property type="entry name" value="LRR_8"/>
    <property type="match status" value="1"/>
</dbReference>
<feature type="domain" description="Gelsolin-like" evidence="16">
    <location>
        <begin position="630"/>
        <end position="704"/>
    </location>
</feature>
<dbReference type="SMART" id="SM00262">
    <property type="entry name" value="GEL"/>
    <property type="match status" value="6"/>
</dbReference>
<dbReference type="GO" id="GO:0008154">
    <property type="term" value="P:actin polymerization or depolymerization"/>
    <property type="evidence" value="ECO:0000318"/>
    <property type="project" value="GO_Central"/>
</dbReference>
<dbReference type="InterPro" id="IPR055414">
    <property type="entry name" value="LRR_R13L4/SHOC2-like"/>
</dbReference>
<feature type="region of interest" description="Disordered" evidence="15">
    <location>
        <begin position="951"/>
        <end position="978"/>
    </location>
</feature>
<dbReference type="PRINTS" id="PR00597">
    <property type="entry name" value="GELSOLIN"/>
</dbReference>
<evidence type="ECO:0000256" key="14">
    <source>
        <dbReference type="ARBA" id="ARBA00071559"/>
    </source>
</evidence>
<dbReference type="InterPro" id="IPR007123">
    <property type="entry name" value="Gelsolin-like_dom"/>
</dbReference>
<evidence type="ECO:0000259" key="17">
    <source>
        <dbReference type="Pfam" id="PF23598"/>
    </source>
</evidence>
<accession>Q6DKA2</accession>
<evidence type="ECO:0000313" key="19">
    <source>
        <dbReference type="Proteomes" id="UP000186698"/>
    </source>
</evidence>
<name>Q6DKA2_XENLA</name>
<evidence type="ECO:0000313" key="18">
    <source>
        <dbReference type="EMBL" id="AAH74479.1"/>
    </source>
</evidence>
<dbReference type="Proteomes" id="UP000186698">
    <property type="component" value="Chromosome 9_10S"/>
</dbReference>
<dbReference type="SUPFAM" id="SSF55753">
    <property type="entry name" value="Actin depolymerizing proteins"/>
    <property type="match status" value="6"/>
</dbReference>